<protein>
    <recommendedName>
        <fullName evidence="3">Coenzyme PQQ synthesis protein A</fullName>
    </recommendedName>
</protein>
<dbReference type="NCBIfam" id="TIGR02107">
    <property type="entry name" value="PQQ_syn_pqqA"/>
    <property type="match status" value="1"/>
</dbReference>
<reference evidence="6" key="1">
    <citation type="journal article" date="2019" name="Int. J. Syst. Evol. Microbiol.">
        <title>The Global Catalogue of Microorganisms (GCM) 10K type strain sequencing project: providing services to taxonomists for standard genome sequencing and annotation.</title>
        <authorList>
            <consortium name="The Broad Institute Genomics Platform"/>
            <consortium name="The Broad Institute Genome Sequencing Center for Infectious Disease"/>
            <person name="Wu L."/>
            <person name="Ma J."/>
        </authorList>
    </citation>
    <scope>NUCLEOTIDE SEQUENCE [LARGE SCALE GENOMIC DNA]</scope>
    <source>
        <strain evidence="6">KCTC 23707</strain>
    </source>
</reference>
<evidence type="ECO:0000256" key="4">
    <source>
        <dbReference type="ARBA" id="ARBA00022905"/>
    </source>
</evidence>
<proteinExistence type="inferred from homology"/>
<comment type="pathway">
    <text evidence="1">Cofactor biosynthesis; pyrroloquinoline quinone biosynthesis.</text>
</comment>
<dbReference type="Pfam" id="PF08042">
    <property type="entry name" value="PqqA"/>
    <property type="match status" value="1"/>
</dbReference>
<keyword evidence="4" id="KW-0884">PQQ biosynthesis</keyword>
<evidence type="ECO:0000256" key="1">
    <source>
        <dbReference type="ARBA" id="ARBA00004886"/>
    </source>
</evidence>
<sequence length="45" mass="5083">MFQSSNTRRRRRGQTQEATMAVWTAPIVEETPVGLEVTSYSPAEL</sequence>
<dbReference type="InterPro" id="IPR011725">
    <property type="entry name" value="PQQ_synth_PqqA"/>
</dbReference>
<evidence type="ECO:0000313" key="5">
    <source>
        <dbReference type="EMBL" id="MFD1704134.1"/>
    </source>
</evidence>
<comment type="similarity">
    <text evidence="2">Belongs to the PqqA family.</text>
</comment>
<accession>A0ABW4K8V9</accession>
<dbReference type="Proteomes" id="UP001597308">
    <property type="component" value="Unassembled WGS sequence"/>
</dbReference>
<evidence type="ECO:0000256" key="2">
    <source>
        <dbReference type="ARBA" id="ARBA00009325"/>
    </source>
</evidence>
<organism evidence="5 6">
    <name type="scientific">Methylopila henanensis</name>
    <dbReference type="NCBI Taxonomy" id="873516"/>
    <lineage>
        <taxon>Bacteria</taxon>
        <taxon>Pseudomonadati</taxon>
        <taxon>Pseudomonadota</taxon>
        <taxon>Alphaproteobacteria</taxon>
        <taxon>Hyphomicrobiales</taxon>
        <taxon>Methylopilaceae</taxon>
        <taxon>Methylopila</taxon>
    </lineage>
</organism>
<dbReference type="EMBL" id="JBHUER010000010">
    <property type="protein sequence ID" value="MFD1704134.1"/>
    <property type="molecule type" value="Genomic_DNA"/>
</dbReference>
<dbReference type="RefSeq" id="WP_378800210.1">
    <property type="nucleotide sequence ID" value="NZ_JBHUER010000010.1"/>
</dbReference>
<evidence type="ECO:0000313" key="6">
    <source>
        <dbReference type="Proteomes" id="UP001597308"/>
    </source>
</evidence>
<comment type="caution">
    <text evidence="5">The sequence shown here is derived from an EMBL/GenBank/DDBJ whole genome shotgun (WGS) entry which is preliminary data.</text>
</comment>
<evidence type="ECO:0000256" key="3">
    <source>
        <dbReference type="ARBA" id="ARBA00015086"/>
    </source>
</evidence>
<gene>
    <name evidence="5" type="primary">pqqA</name>
    <name evidence="5" type="ORF">ACFSCV_14105</name>
</gene>
<name>A0ABW4K8V9_9HYPH</name>
<keyword evidence="6" id="KW-1185">Reference proteome</keyword>